<feature type="transmembrane region" description="Helical" evidence="2">
    <location>
        <begin position="204"/>
        <end position="226"/>
    </location>
</feature>
<feature type="transmembrane region" description="Helical" evidence="2">
    <location>
        <begin position="127"/>
        <end position="144"/>
    </location>
</feature>
<proteinExistence type="predicted"/>
<feature type="transmembrane region" description="Helical" evidence="2">
    <location>
        <begin position="164"/>
        <end position="184"/>
    </location>
</feature>
<comment type="caution">
    <text evidence="3">The sequence shown here is derived from an EMBL/GenBank/DDBJ whole genome shotgun (WGS) entry which is preliminary data.</text>
</comment>
<evidence type="ECO:0000256" key="1">
    <source>
        <dbReference type="SAM" id="MobiDB-lite"/>
    </source>
</evidence>
<protein>
    <submittedName>
        <fullName evidence="3">Uncharacterized protein</fullName>
    </submittedName>
</protein>
<dbReference type="AlphaFoldDB" id="A0AAD6VVU0"/>
<feature type="transmembrane region" description="Helical" evidence="2">
    <location>
        <begin position="96"/>
        <end position="118"/>
    </location>
</feature>
<reference evidence="3" key="1">
    <citation type="submission" date="2023-03" db="EMBL/GenBank/DDBJ databases">
        <title>Massive genome expansion in bonnet fungi (Mycena s.s.) driven by repeated elements and novel gene families across ecological guilds.</title>
        <authorList>
            <consortium name="Lawrence Berkeley National Laboratory"/>
            <person name="Harder C.B."/>
            <person name="Miyauchi S."/>
            <person name="Viragh M."/>
            <person name="Kuo A."/>
            <person name="Thoen E."/>
            <person name="Andreopoulos B."/>
            <person name="Lu D."/>
            <person name="Skrede I."/>
            <person name="Drula E."/>
            <person name="Henrissat B."/>
            <person name="Morin E."/>
            <person name="Kohler A."/>
            <person name="Barry K."/>
            <person name="LaButti K."/>
            <person name="Morin E."/>
            <person name="Salamov A."/>
            <person name="Lipzen A."/>
            <person name="Mereny Z."/>
            <person name="Hegedus B."/>
            <person name="Baldrian P."/>
            <person name="Stursova M."/>
            <person name="Weitz H."/>
            <person name="Taylor A."/>
            <person name="Grigoriev I.V."/>
            <person name="Nagy L.G."/>
            <person name="Martin F."/>
            <person name="Kauserud H."/>
        </authorList>
    </citation>
    <scope>NUCLEOTIDE SEQUENCE</scope>
    <source>
        <strain evidence="3">9144</strain>
    </source>
</reference>
<feature type="region of interest" description="Disordered" evidence="1">
    <location>
        <begin position="300"/>
        <end position="329"/>
    </location>
</feature>
<evidence type="ECO:0000313" key="3">
    <source>
        <dbReference type="EMBL" id="KAJ7221491.1"/>
    </source>
</evidence>
<dbReference type="EMBL" id="JARJCW010000008">
    <property type="protein sequence ID" value="KAJ7221491.1"/>
    <property type="molecule type" value="Genomic_DNA"/>
</dbReference>
<name>A0AAD6VVU0_9AGAR</name>
<keyword evidence="2" id="KW-0812">Transmembrane</keyword>
<evidence type="ECO:0000256" key="2">
    <source>
        <dbReference type="SAM" id="Phobius"/>
    </source>
</evidence>
<dbReference type="Proteomes" id="UP001219525">
    <property type="component" value="Unassembled WGS sequence"/>
</dbReference>
<gene>
    <name evidence="3" type="ORF">GGX14DRAFT_429846</name>
</gene>
<accession>A0AAD6VVU0</accession>
<evidence type="ECO:0000313" key="4">
    <source>
        <dbReference type="Proteomes" id="UP001219525"/>
    </source>
</evidence>
<keyword evidence="2" id="KW-0472">Membrane</keyword>
<sequence length="329" mass="35820">MSANVSSLYEYPNAAELLPKAVLVTSFQTAYVMVFIVALCYLVSPNRTRTKADVPIYAYLFVTHCASWIFAMARIWGDAAQIEGALGLVSDEAANLPGYIDCSSLFLILAAADLLLLYRVYVVWRRFAWYLIPLGLWMLANWGLYVVDIQRALDLGEKYTEASLISSVVFDVIGTSLIAGKLLFHRKGVEILGASHQKVYGRLAVIFVESSAVTSSCRLVWVAAFASNSQDAVSWVESIAAYGSLFGPLLVIFRMINVSAHKGTGSSTGTSSSTMAASASYKHSHGLASTTQASTVYIPPKSIHPQAGFHPSRSEDSDSQFAHTNYEKV</sequence>
<organism evidence="3 4">
    <name type="scientific">Mycena pura</name>
    <dbReference type="NCBI Taxonomy" id="153505"/>
    <lineage>
        <taxon>Eukaryota</taxon>
        <taxon>Fungi</taxon>
        <taxon>Dikarya</taxon>
        <taxon>Basidiomycota</taxon>
        <taxon>Agaricomycotina</taxon>
        <taxon>Agaricomycetes</taxon>
        <taxon>Agaricomycetidae</taxon>
        <taxon>Agaricales</taxon>
        <taxon>Marasmiineae</taxon>
        <taxon>Mycenaceae</taxon>
        <taxon>Mycena</taxon>
    </lineage>
</organism>
<keyword evidence="4" id="KW-1185">Reference proteome</keyword>
<feature type="transmembrane region" description="Helical" evidence="2">
    <location>
        <begin position="56"/>
        <end position="76"/>
    </location>
</feature>
<keyword evidence="2" id="KW-1133">Transmembrane helix</keyword>
<feature type="transmembrane region" description="Helical" evidence="2">
    <location>
        <begin position="20"/>
        <end position="44"/>
    </location>
</feature>
<feature type="transmembrane region" description="Helical" evidence="2">
    <location>
        <begin position="232"/>
        <end position="253"/>
    </location>
</feature>